<dbReference type="Proteomes" id="UP000319811">
    <property type="component" value="Segment"/>
</dbReference>
<sequence length="55" mass="6405">MPDPQPVCEFRDLFSECGEQASELVRHEKRWGGEQWLCPAHKDELARHISKERAA</sequence>
<name>A0A4Y6EBV7_9CAUD</name>
<dbReference type="GeneID" id="77943173"/>
<gene>
    <name evidence="1" type="primary">90</name>
    <name evidence="1" type="ORF">SEA_MOLLYMUR_90</name>
</gene>
<protein>
    <submittedName>
        <fullName evidence="1">Uncharacterized protein</fullName>
    </submittedName>
</protein>
<keyword evidence="2" id="KW-1185">Reference proteome</keyword>
<dbReference type="RefSeq" id="YP_010667061.1">
    <property type="nucleotide sequence ID" value="NC_070948.1"/>
</dbReference>
<accession>A0A4Y6EBV7</accession>
<organism evidence="1 2">
    <name type="scientific">Gordonia phage Mollymur</name>
    <dbReference type="NCBI Taxonomy" id="2590895"/>
    <lineage>
        <taxon>Viruses</taxon>
        <taxon>Duplodnaviria</taxon>
        <taxon>Heunggongvirae</taxon>
        <taxon>Uroviricota</taxon>
        <taxon>Caudoviricetes</taxon>
        <taxon>Mollymurvirus</taxon>
        <taxon>Mollymurvirus mollymur</taxon>
    </lineage>
</organism>
<dbReference type="EMBL" id="MK977705">
    <property type="protein sequence ID" value="QDF15450.1"/>
    <property type="molecule type" value="Genomic_DNA"/>
</dbReference>
<dbReference type="KEGG" id="vg:77943173"/>
<evidence type="ECO:0000313" key="1">
    <source>
        <dbReference type="EMBL" id="QDF15450.1"/>
    </source>
</evidence>
<proteinExistence type="predicted"/>
<evidence type="ECO:0000313" key="2">
    <source>
        <dbReference type="Proteomes" id="UP000319811"/>
    </source>
</evidence>
<reference evidence="1 2" key="1">
    <citation type="submission" date="2019-05" db="EMBL/GenBank/DDBJ databases">
        <authorList>
            <person name="Murphy M.E."/>
            <person name="Alvaro L.E."/>
            <person name="Baker K.N."/>
            <person name="Baxter I.S."/>
            <person name="Brown M.R."/>
            <person name="Driscoll K.D."/>
            <person name="Elrubaie J.M."/>
            <person name="Feith S.L."/>
            <person name="Indihar D.F."/>
            <person name="Knoch V.T."/>
            <person name="Koirtyohann K.M."/>
            <person name="Kratz M.A."/>
            <person name="Lear A.H."/>
            <person name="Lindblom K.E."/>
            <person name="Marcus E.R."/>
            <person name="Sensor R."/>
            <person name="Sherman S.J."/>
            <person name="Swift V.R."/>
            <person name="White K.E."/>
            <person name="Wills S.J."/>
            <person name="Gatt S.M."/>
            <person name="Lohbauer S.A."/>
            <person name="Power T.R."/>
            <person name="Rosales K.A."/>
            <person name="Sisson B.M."/>
            <person name="Isern S."/>
            <person name="Michael S.F."/>
            <person name="Monti D.L."/>
            <person name="Garlena R.A."/>
            <person name="Russell D.A."/>
            <person name="Pope W.H."/>
            <person name="Jacobs-Sera D."/>
            <person name="Hatfull G.F."/>
        </authorList>
    </citation>
    <scope>NUCLEOTIDE SEQUENCE [LARGE SCALE GENOMIC DNA]</scope>
</reference>